<feature type="transmembrane region" description="Helical" evidence="5">
    <location>
        <begin position="12"/>
        <end position="29"/>
    </location>
</feature>
<dbReference type="SUPFAM" id="SSF103473">
    <property type="entry name" value="MFS general substrate transporter"/>
    <property type="match status" value="1"/>
</dbReference>
<dbReference type="InterPro" id="IPR011701">
    <property type="entry name" value="MFS"/>
</dbReference>
<feature type="transmembrane region" description="Helical" evidence="5">
    <location>
        <begin position="322"/>
        <end position="342"/>
    </location>
</feature>
<dbReference type="InterPro" id="IPR051337">
    <property type="entry name" value="OPA_Antiporter"/>
</dbReference>
<evidence type="ECO:0000259" key="6">
    <source>
        <dbReference type="PROSITE" id="PS50850"/>
    </source>
</evidence>
<dbReference type="InterPro" id="IPR020846">
    <property type="entry name" value="MFS_dom"/>
</dbReference>
<feature type="domain" description="Major facilitator superfamily (MFS) profile" evidence="6">
    <location>
        <begin position="14"/>
        <end position="407"/>
    </location>
</feature>
<evidence type="ECO:0000313" key="8">
    <source>
        <dbReference type="Proteomes" id="UP001199816"/>
    </source>
</evidence>
<comment type="caution">
    <text evidence="7">The sequence shown here is derived from an EMBL/GenBank/DDBJ whole genome shotgun (WGS) entry which is preliminary data.</text>
</comment>
<keyword evidence="2 5" id="KW-0812">Transmembrane</keyword>
<dbReference type="Proteomes" id="UP001199816">
    <property type="component" value="Unassembled WGS sequence"/>
</dbReference>
<dbReference type="PROSITE" id="PS50850">
    <property type="entry name" value="MFS"/>
    <property type="match status" value="1"/>
</dbReference>
<evidence type="ECO:0000256" key="3">
    <source>
        <dbReference type="ARBA" id="ARBA00022989"/>
    </source>
</evidence>
<dbReference type="Gene3D" id="1.20.1250.20">
    <property type="entry name" value="MFS general substrate transporter like domains"/>
    <property type="match status" value="2"/>
</dbReference>
<feature type="transmembrane region" description="Helical" evidence="5">
    <location>
        <begin position="354"/>
        <end position="378"/>
    </location>
</feature>
<feature type="transmembrane region" description="Helical" evidence="5">
    <location>
        <begin position="49"/>
        <end position="68"/>
    </location>
</feature>
<evidence type="ECO:0000256" key="2">
    <source>
        <dbReference type="ARBA" id="ARBA00022692"/>
    </source>
</evidence>
<comment type="subcellular location">
    <subcellularLocation>
        <location evidence="1">Endomembrane system</location>
        <topology evidence="1">Multi-pass membrane protein</topology>
    </subcellularLocation>
</comment>
<organism evidence="7 8">
    <name type="scientific">Niabella pedocola</name>
    <dbReference type="NCBI Taxonomy" id="1752077"/>
    <lineage>
        <taxon>Bacteria</taxon>
        <taxon>Pseudomonadati</taxon>
        <taxon>Bacteroidota</taxon>
        <taxon>Chitinophagia</taxon>
        <taxon>Chitinophagales</taxon>
        <taxon>Chitinophagaceae</taxon>
        <taxon>Niabella</taxon>
    </lineage>
</organism>
<proteinExistence type="predicted"/>
<sequence>MKGAKTYRRLQWRMLLGTMCCYLFFYMGRHNFGWAAKEITEDLHISYSQVGWINFSMLMGYALGQLINGNMADHYSPRKMVLWGGLGSVAVNFAISFSHSYSMIMVLWTLNGYFQSLAWAPGSRIISNWWPEPERGRAFGLYTMAAGFSTVLTFLFSIMIVHQHASWQLLFRLPVLFLLVAVIVFYLMVRDQPADMGLPNLIEESEKAEKTSWKETYRHVFRNREFMMASLAMGFENMARYGLITWVPVHYLGSNWQQHPRNLWAILLLPVGMAIGAVFFGTISDRLLNYNRPAAIRIGMLASAAVTLVICLSPAINLFAGGVLMFAAGFFVYGPQSAFWLMSPDLLTEKYIGTGVGIMNMSAYVFAAVGDPLWGYLIDKTGKTSSVFGAVIIICLLCAATISRIRYKDQKSYPVAGIGN</sequence>
<dbReference type="EMBL" id="JAJNEC010000004">
    <property type="protein sequence ID" value="MCD2422568.1"/>
    <property type="molecule type" value="Genomic_DNA"/>
</dbReference>
<evidence type="ECO:0000256" key="5">
    <source>
        <dbReference type="SAM" id="Phobius"/>
    </source>
</evidence>
<keyword evidence="4 5" id="KW-0472">Membrane</keyword>
<dbReference type="PIRSF" id="PIRSF002808">
    <property type="entry name" value="Hexose_phosphate_transp"/>
    <property type="match status" value="1"/>
</dbReference>
<dbReference type="Pfam" id="PF07690">
    <property type="entry name" value="MFS_1"/>
    <property type="match status" value="1"/>
</dbReference>
<protein>
    <submittedName>
        <fullName evidence="7">MFS transporter</fullName>
    </submittedName>
</protein>
<evidence type="ECO:0000256" key="4">
    <source>
        <dbReference type="ARBA" id="ARBA00023136"/>
    </source>
</evidence>
<feature type="transmembrane region" description="Helical" evidence="5">
    <location>
        <begin position="295"/>
        <end position="316"/>
    </location>
</feature>
<feature type="transmembrane region" description="Helical" evidence="5">
    <location>
        <begin position="263"/>
        <end position="283"/>
    </location>
</feature>
<feature type="transmembrane region" description="Helical" evidence="5">
    <location>
        <begin position="103"/>
        <end position="120"/>
    </location>
</feature>
<keyword evidence="8" id="KW-1185">Reference proteome</keyword>
<evidence type="ECO:0000313" key="7">
    <source>
        <dbReference type="EMBL" id="MCD2422568.1"/>
    </source>
</evidence>
<evidence type="ECO:0000256" key="1">
    <source>
        <dbReference type="ARBA" id="ARBA00004127"/>
    </source>
</evidence>
<dbReference type="RefSeq" id="WP_231003678.1">
    <property type="nucleotide sequence ID" value="NZ_JAJNEC010000004.1"/>
</dbReference>
<keyword evidence="3 5" id="KW-1133">Transmembrane helix</keyword>
<accession>A0ABS8PN84</accession>
<dbReference type="InterPro" id="IPR000849">
    <property type="entry name" value="Sugar_P_transporter"/>
</dbReference>
<dbReference type="InterPro" id="IPR036259">
    <property type="entry name" value="MFS_trans_sf"/>
</dbReference>
<feature type="transmembrane region" description="Helical" evidence="5">
    <location>
        <begin position="141"/>
        <end position="163"/>
    </location>
</feature>
<feature type="transmembrane region" description="Helical" evidence="5">
    <location>
        <begin position="169"/>
        <end position="189"/>
    </location>
</feature>
<dbReference type="PANTHER" id="PTHR43826:SF3">
    <property type="entry name" value="GLUCOSE-6-PHOSPHATE EXCHANGER SLC37A4"/>
    <property type="match status" value="1"/>
</dbReference>
<feature type="transmembrane region" description="Helical" evidence="5">
    <location>
        <begin position="384"/>
        <end position="402"/>
    </location>
</feature>
<feature type="transmembrane region" description="Helical" evidence="5">
    <location>
        <begin position="80"/>
        <end position="97"/>
    </location>
</feature>
<dbReference type="PANTHER" id="PTHR43826">
    <property type="entry name" value="GLUCOSE-6-PHOSPHATE EXCHANGER SLC37A4"/>
    <property type="match status" value="1"/>
</dbReference>
<name>A0ABS8PN84_9BACT</name>
<reference evidence="7 8" key="1">
    <citation type="submission" date="2021-11" db="EMBL/GenBank/DDBJ databases">
        <title>Genomic of Niabella pedocola.</title>
        <authorList>
            <person name="Wu T."/>
        </authorList>
    </citation>
    <scope>NUCLEOTIDE SEQUENCE [LARGE SCALE GENOMIC DNA]</scope>
    <source>
        <strain evidence="7 8">JCM 31011</strain>
    </source>
</reference>
<gene>
    <name evidence="7" type="ORF">LQ567_07320</name>
</gene>